<evidence type="ECO:0000313" key="1">
    <source>
        <dbReference type="EMBL" id="MDP9845577.1"/>
    </source>
</evidence>
<name>A0ABT9QFM4_9ACTN</name>
<proteinExistence type="predicted"/>
<keyword evidence="2" id="KW-1185">Reference proteome</keyword>
<sequence>MPAVFRPAAACGVPVSYINPPEDRSKKLAGVVDALAEPISGPVAVPAD</sequence>
<comment type="caution">
    <text evidence="1">The sequence shown here is derived from an EMBL/GenBank/DDBJ whole genome shotgun (WGS) entry which is preliminary data.</text>
</comment>
<protein>
    <submittedName>
        <fullName evidence="1">Uncharacterized protein</fullName>
    </submittedName>
</protein>
<dbReference type="EMBL" id="JAUSQU010000001">
    <property type="protein sequence ID" value="MDP9845577.1"/>
    <property type="molecule type" value="Genomic_DNA"/>
</dbReference>
<organism evidence="1 2">
    <name type="scientific">Streptosporangium lutulentum</name>
    <dbReference type="NCBI Taxonomy" id="1461250"/>
    <lineage>
        <taxon>Bacteria</taxon>
        <taxon>Bacillati</taxon>
        <taxon>Actinomycetota</taxon>
        <taxon>Actinomycetes</taxon>
        <taxon>Streptosporangiales</taxon>
        <taxon>Streptosporangiaceae</taxon>
        <taxon>Streptosporangium</taxon>
    </lineage>
</organism>
<dbReference type="Proteomes" id="UP001225356">
    <property type="component" value="Unassembled WGS sequence"/>
</dbReference>
<evidence type="ECO:0000313" key="2">
    <source>
        <dbReference type="Proteomes" id="UP001225356"/>
    </source>
</evidence>
<accession>A0ABT9QFM4</accession>
<dbReference type="RefSeq" id="WP_307561324.1">
    <property type="nucleotide sequence ID" value="NZ_JAUSQU010000001.1"/>
</dbReference>
<reference evidence="1 2" key="1">
    <citation type="submission" date="2023-07" db="EMBL/GenBank/DDBJ databases">
        <title>Sequencing the genomes of 1000 actinobacteria strains.</title>
        <authorList>
            <person name="Klenk H.-P."/>
        </authorList>
    </citation>
    <scope>NUCLEOTIDE SEQUENCE [LARGE SCALE GENOMIC DNA]</scope>
    <source>
        <strain evidence="1 2">DSM 46740</strain>
    </source>
</reference>
<gene>
    <name evidence="1" type="ORF">J2853_004788</name>
</gene>